<feature type="domain" description="RRM" evidence="4">
    <location>
        <begin position="1"/>
        <end position="76"/>
    </location>
</feature>
<feature type="region of interest" description="Disordered" evidence="3">
    <location>
        <begin position="73"/>
        <end position="137"/>
    </location>
</feature>
<evidence type="ECO:0000313" key="6">
    <source>
        <dbReference type="Proteomes" id="UP000018888"/>
    </source>
</evidence>
<evidence type="ECO:0000256" key="2">
    <source>
        <dbReference type="PROSITE-ProRule" id="PRU00176"/>
    </source>
</evidence>
<dbReference type="InterPro" id="IPR052462">
    <property type="entry name" value="SLIRP/GR-RBP-like"/>
</dbReference>
<reference evidence="5 6" key="2">
    <citation type="journal article" date="2018" name="New Phytol.">
        <title>High intraspecific genome diversity in the model arbuscular mycorrhizal symbiont Rhizophagus irregularis.</title>
        <authorList>
            <person name="Chen E.C.H."/>
            <person name="Morin E."/>
            <person name="Beaudet D."/>
            <person name="Noel J."/>
            <person name="Yildirir G."/>
            <person name="Ndikumana S."/>
            <person name="Charron P."/>
            <person name="St-Onge C."/>
            <person name="Giorgi J."/>
            <person name="Kruger M."/>
            <person name="Marton T."/>
            <person name="Ropars J."/>
            <person name="Grigoriev I.V."/>
            <person name="Hainaut M."/>
            <person name="Henrissat B."/>
            <person name="Roux C."/>
            <person name="Martin F."/>
            <person name="Corradi N."/>
        </authorList>
    </citation>
    <scope>NUCLEOTIDE SEQUENCE [LARGE SCALE GENOMIC DNA]</scope>
    <source>
        <strain evidence="5 6">DAOM 197198</strain>
    </source>
</reference>
<dbReference type="GO" id="GO:0003723">
    <property type="term" value="F:RNA binding"/>
    <property type="evidence" value="ECO:0007669"/>
    <property type="project" value="UniProtKB-UniRule"/>
</dbReference>
<dbReference type="Pfam" id="PF00076">
    <property type="entry name" value="RRM_1"/>
    <property type="match status" value="2"/>
</dbReference>
<sequence>KVFVGNLAFSTSEQALSDFFNKTGKVVKANIITRGTRSLGYGFVALETEEDAKKVVDELNKQELDGRQINVEVAKPKAEGAAPAPRHTGGDTEANDNTAVTTAETPTANGTENERPKRRGGRGFPRRRPNHITKTGEPSKTHVFVANLPFSIDDEGLKEIFKDYNVTSAHVVHRRTGRSKGFGFVELANEEEQRKALEGLKNVESEGRVLVIKVALSDQ</sequence>
<evidence type="ECO:0000259" key="4">
    <source>
        <dbReference type="PROSITE" id="PS50102"/>
    </source>
</evidence>
<keyword evidence="1 2" id="KW-0694">RNA-binding</keyword>
<keyword evidence="6" id="KW-1185">Reference proteome</keyword>
<feature type="non-terminal residue" evidence="5">
    <location>
        <position position="1"/>
    </location>
</feature>
<dbReference type="Gene3D" id="3.30.70.330">
    <property type="match status" value="2"/>
</dbReference>
<dbReference type="Proteomes" id="UP000018888">
    <property type="component" value="Unassembled WGS sequence"/>
</dbReference>
<feature type="compositionally biased region" description="Basic residues" evidence="3">
    <location>
        <begin position="116"/>
        <end position="131"/>
    </location>
</feature>
<organism evidence="5 6">
    <name type="scientific">Rhizophagus irregularis (strain DAOM 181602 / DAOM 197198 / MUCL 43194)</name>
    <name type="common">Arbuscular mycorrhizal fungus</name>
    <name type="synonym">Glomus intraradices</name>
    <dbReference type="NCBI Taxonomy" id="747089"/>
    <lineage>
        <taxon>Eukaryota</taxon>
        <taxon>Fungi</taxon>
        <taxon>Fungi incertae sedis</taxon>
        <taxon>Mucoromycota</taxon>
        <taxon>Glomeromycotina</taxon>
        <taxon>Glomeromycetes</taxon>
        <taxon>Glomerales</taxon>
        <taxon>Glomeraceae</taxon>
        <taxon>Rhizophagus</taxon>
    </lineage>
</organism>
<accession>A0A2P4P9K4</accession>
<dbReference type="SMART" id="SM00360">
    <property type="entry name" value="RRM"/>
    <property type="match status" value="2"/>
</dbReference>
<name>A0A2P4P9K4_RHIID</name>
<feature type="compositionally biased region" description="Polar residues" evidence="3">
    <location>
        <begin position="95"/>
        <end position="111"/>
    </location>
</feature>
<reference evidence="5 6" key="1">
    <citation type="journal article" date="2013" name="Proc. Natl. Acad. Sci. U.S.A.">
        <title>Genome of an arbuscular mycorrhizal fungus provides insight into the oldest plant symbiosis.</title>
        <authorList>
            <person name="Tisserant E."/>
            <person name="Malbreil M."/>
            <person name="Kuo A."/>
            <person name="Kohler A."/>
            <person name="Symeonidi A."/>
            <person name="Balestrini R."/>
            <person name="Charron P."/>
            <person name="Duensing N."/>
            <person name="Frei Dit Frey N."/>
            <person name="Gianinazzi-Pearson V."/>
            <person name="Gilbert L.B."/>
            <person name="Handa Y."/>
            <person name="Herr J.R."/>
            <person name="Hijri M."/>
            <person name="Koul R."/>
            <person name="Kawaguchi M."/>
            <person name="Krajinski F."/>
            <person name="Lammers P.J."/>
            <person name="Masclaux F.G."/>
            <person name="Murat C."/>
            <person name="Morin E."/>
            <person name="Ndikumana S."/>
            <person name="Pagni M."/>
            <person name="Petitpierre D."/>
            <person name="Requena N."/>
            <person name="Rosikiewicz P."/>
            <person name="Riley R."/>
            <person name="Saito K."/>
            <person name="San Clemente H."/>
            <person name="Shapiro H."/>
            <person name="van Tuinen D."/>
            <person name="Becard G."/>
            <person name="Bonfante P."/>
            <person name="Paszkowski U."/>
            <person name="Shachar-Hill Y.Y."/>
            <person name="Tuskan G.A."/>
            <person name="Young P.W."/>
            <person name="Sanders I.R."/>
            <person name="Henrissat B."/>
            <person name="Rensing S.A."/>
            <person name="Grigoriev I.V."/>
            <person name="Corradi N."/>
            <person name="Roux C."/>
            <person name="Martin F."/>
        </authorList>
    </citation>
    <scope>NUCLEOTIDE SEQUENCE [LARGE SCALE GENOMIC DNA]</scope>
    <source>
        <strain evidence="5 6">DAOM 197198</strain>
    </source>
</reference>
<dbReference type="PANTHER" id="PTHR48027">
    <property type="entry name" value="HETEROGENEOUS NUCLEAR RIBONUCLEOPROTEIN 87F-RELATED"/>
    <property type="match status" value="1"/>
</dbReference>
<gene>
    <name evidence="5" type="ORF">GLOIN_2v1441507</name>
</gene>
<dbReference type="InterPro" id="IPR000504">
    <property type="entry name" value="RRM_dom"/>
</dbReference>
<dbReference type="VEuPathDB" id="FungiDB:RhiirFUN_009332"/>
<dbReference type="SUPFAM" id="SSF54928">
    <property type="entry name" value="RNA-binding domain, RBD"/>
    <property type="match status" value="2"/>
</dbReference>
<evidence type="ECO:0000256" key="3">
    <source>
        <dbReference type="SAM" id="MobiDB-lite"/>
    </source>
</evidence>
<protein>
    <recommendedName>
        <fullName evidence="4">RRM domain-containing protein</fullName>
    </recommendedName>
</protein>
<comment type="caution">
    <text evidence="5">The sequence shown here is derived from an EMBL/GenBank/DDBJ whole genome shotgun (WGS) entry which is preliminary data.</text>
</comment>
<proteinExistence type="predicted"/>
<dbReference type="PROSITE" id="PS50102">
    <property type="entry name" value="RRM"/>
    <property type="match status" value="2"/>
</dbReference>
<evidence type="ECO:0000313" key="5">
    <source>
        <dbReference type="EMBL" id="POG62078.1"/>
    </source>
</evidence>
<dbReference type="InterPro" id="IPR035979">
    <property type="entry name" value="RBD_domain_sf"/>
</dbReference>
<dbReference type="AlphaFoldDB" id="A0A2P4P9K4"/>
<dbReference type="InterPro" id="IPR012677">
    <property type="entry name" value="Nucleotide-bd_a/b_plait_sf"/>
</dbReference>
<evidence type="ECO:0000256" key="1">
    <source>
        <dbReference type="ARBA" id="ARBA00022884"/>
    </source>
</evidence>
<feature type="non-terminal residue" evidence="5">
    <location>
        <position position="219"/>
    </location>
</feature>
<feature type="domain" description="RRM" evidence="4">
    <location>
        <begin position="141"/>
        <end position="217"/>
    </location>
</feature>
<dbReference type="EMBL" id="AUPC02000315">
    <property type="protein sequence ID" value="POG62078.1"/>
    <property type="molecule type" value="Genomic_DNA"/>
</dbReference>